<evidence type="ECO:0000256" key="9">
    <source>
        <dbReference type="ARBA" id="ARBA00023134"/>
    </source>
</evidence>
<comment type="caution">
    <text evidence="10">Lacks conserved residue(s) required for the propagation of feature annotation.</text>
</comment>
<dbReference type="Gene3D" id="3.40.50.300">
    <property type="entry name" value="P-loop containing nucleotide triphosphate hydrolases"/>
    <property type="match status" value="1"/>
</dbReference>
<dbReference type="FunFam" id="3.30.1360.120:FF:000003">
    <property type="entry name" value="tRNA modification GTPase MnmE"/>
    <property type="match status" value="1"/>
</dbReference>
<dbReference type="GO" id="GO:0003924">
    <property type="term" value="F:GTPase activity"/>
    <property type="evidence" value="ECO:0007669"/>
    <property type="project" value="UniProtKB-UniRule"/>
</dbReference>
<organism evidence="13 14">
    <name type="scientific">Microcystis aeruginosa PCC 7806SL</name>
    <dbReference type="NCBI Taxonomy" id="1903187"/>
    <lineage>
        <taxon>Bacteria</taxon>
        <taxon>Bacillati</taxon>
        <taxon>Cyanobacteriota</taxon>
        <taxon>Cyanophyceae</taxon>
        <taxon>Oscillatoriophycideae</taxon>
        <taxon>Chroococcales</taxon>
        <taxon>Microcystaceae</taxon>
        <taxon>Microcystis</taxon>
    </lineage>
</organism>
<comment type="similarity">
    <text evidence="1 10 11">Belongs to the TRAFAC class TrmE-Era-EngA-EngB-Septin-like GTPase superfamily. TrmE GTPase family.</text>
</comment>
<evidence type="ECO:0000256" key="1">
    <source>
        <dbReference type="ARBA" id="ARBA00011043"/>
    </source>
</evidence>
<evidence type="ECO:0000256" key="8">
    <source>
        <dbReference type="ARBA" id="ARBA00022958"/>
    </source>
</evidence>
<keyword evidence="4 10" id="KW-0479">Metal-binding</keyword>
<dbReference type="CDD" id="cd04164">
    <property type="entry name" value="trmE"/>
    <property type="match status" value="1"/>
</dbReference>
<feature type="binding site" evidence="10">
    <location>
        <position position="26"/>
    </location>
    <ligand>
        <name>(6S)-5-formyl-5,6,7,8-tetrahydrofolate</name>
        <dbReference type="ChEBI" id="CHEBI:57457"/>
    </ligand>
</feature>
<dbReference type="InterPro" id="IPR027417">
    <property type="entry name" value="P-loop_NTPase"/>
</dbReference>
<feature type="binding site" evidence="10">
    <location>
        <position position="457"/>
    </location>
    <ligand>
        <name>(6S)-5-formyl-5,6,7,8-tetrahydrofolate</name>
        <dbReference type="ChEBI" id="CHEBI:57457"/>
    </ligand>
</feature>
<dbReference type="AlphaFoldDB" id="A0AB33C346"/>
<dbReference type="NCBIfam" id="TIGR00450">
    <property type="entry name" value="mnmE_trmE_thdF"/>
    <property type="match status" value="1"/>
</dbReference>
<feature type="binding site" evidence="10">
    <location>
        <position position="236"/>
    </location>
    <ligand>
        <name>Mg(2+)</name>
        <dbReference type="ChEBI" id="CHEBI:18420"/>
    </ligand>
</feature>
<evidence type="ECO:0000256" key="7">
    <source>
        <dbReference type="ARBA" id="ARBA00022842"/>
    </source>
</evidence>
<dbReference type="SUPFAM" id="SSF116878">
    <property type="entry name" value="TrmE connector domain"/>
    <property type="match status" value="1"/>
</dbReference>
<feature type="binding site" evidence="10">
    <location>
        <begin position="232"/>
        <end position="237"/>
    </location>
    <ligand>
        <name>GTP</name>
        <dbReference type="ChEBI" id="CHEBI:37565"/>
    </ligand>
</feature>
<dbReference type="SUPFAM" id="SSF52540">
    <property type="entry name" value="P-loop containing nucleoside triphosphate hydrolases"/>
    <property type="match status" value="1"/>
</dbReference>
<evidence type="ECO:0000313" key="13">
    <source>
        <dbReference type="EMBL" id="ARI83815.1"/>
    </source>
</evidence>
<comment type="subcellular location">
    <subcellularLocation>
        <location evidence="10">Cytoplasm</location>
    </subcellularLocation>
</comment>
<dbReference type="Proteomes" id="UP000192439">
    <property type="component" value="Chromosome"/>
</dbReference>
<dbReference type="PROSITE" id="PS51709">
    <property type="entry name" value="G_TRME"/>
    <property type="match status" value="1"/>
</dbReference>
<dbReference type="InterPro" id="IPR031168">
    <property type="entry name" value="G_TrmE"/>
</dbReference>
<dbReference type="GO" id="GO:0002098">
    <property type="term" value="P:tRNA wobble uridine modification"/>
    <property type="evidence" value="ECO:0007669"/>
    <property type="project" value="TreeGrafter"/>
</dbReference>
<dbReference type="Gene3D" id="3.30.1360.120">
    <property type="entry name" value="Probable tRNA modification gtpase trme, domain 1"/>
    <property type="match status" value="1"/>
</dbReference>
<dbReference type="InterPro" id="IPR027368">
    <property type="entry name" value="MnmE_dom2"/>
</dbReference>
<reference evidence="13 14" key="1">
    <citation type="journal article" date="2018" name="Harmful Algae">
        <title>The highly heterogeneous methylated genomes and diverse restriction-modification systems of bloom-forming Microcystis.</title>
        <authorList>
            <person name="Zhao L."/>
            <person name="Song Y."/>
            <person name="Li L."/>
            <person name="Gan N."/>
            <person name="Brand J.J."/>
            <person name="Song L."/>
        </authorList>
    </citation>
    <scope>NUCLEOTIDE SEQUENCE [LARGE SCALE GENOMIC DNA]</scope>
    <source>
        <strain evidence="13 14">PCC 7806SL</strain>
    </source>
</reference>
<keyword evidence="9 10" id="KW-0342">GTP-binding</keyword>
<dbReference type="InterPro" id="IPR005225">
    <property type="entry name" value="Small_GTP-bd"/>
</dbReference>
<protein>
    <recommendedName>
        <fullName evidence="10">tRNA modification GTPase MnmE</fullName>
        <ecNumber evidence="10">3.6.-.-</ecNumber>
    </recommendedName>
</protein>
<feature type="binding site" evidence="10">
    <location>
        <position position="232"/>
    </location>
    <ligand>
        <name>K(+)</name>
        <dbReference type="ChEBI" id="CHEBI:29103"/>
    </ligand>
</feature>
<evidence type="ECO:0000256" key="4">
    <source>
        <dbReference type="ARBA" id="ARBA00022723"/>
    </source>
</evidence>
<dbReference type="InterPro" id="IPR006073">
    <property type="entry name" value="GTP-bd"/>
</dbReference>
<proteinExistence type="inferred from homology"/>
<keyword evidence="3 10" id="KW-0819">tRNA processing</keyword>
<dbReference type="CDD" id="cd14858">
    <property type="entry name" value="TrmE_N"/>
    <property type="match status" value="1"/>
</dbReference>
<dbReference type="Pfam" id="PF10396">
    <property type="entry name" value="TrmE_N"/>
    <property type="match status" value="1"/>
</dbReference>
<dbReference type="GO" id="GO:0005525">
    <property type="term" value="F:GTP binding"/>
    <property type="evidence" value="ECO:0007669"/>
    <property type="project" value="UniProtKB-UniRule"/>
</dbReference>
<comment type="subunit">
    <text evidence="10">Homodimer. Heterotetramer of two MnmE and two MnmG subunits.</text>
</comment>
<dbReference type="EC" id="3.6.-.-" evidence="10"/>
<feature type="binding site" evidence="10">
    <location>
        <position position="88"/>
    </location>
    <ligand>
        <name>(6S)-5-formyl-5,6,7,8-tetrahydrofolate</name>
        <dbReference type="ChEBI" id="CHEBI:57457"/>
    </ligand>
</feature>
<keyword evidence="2 10" id="KW-0963">Cytoplasm</keyword>
<keyword evidence="7 10" id="KW-0460">Magnesium</keyword>
<evidence type="ECO:0000256" key="5">
    <source>
        <dbReference type="ARBA" id="ARBA00022741"/>
    </source>
</evidence>
<evidence type="ECO:0000256" key="6">
    <source>
        <dbReference type="ARBA" id="ARBA00022801"/>
    </source>
</evidence>
<evidence type="ECO:0000256" key="10">
    <source>
        <dbReference type="HAMAP-Rule" id="MF_00379"/>
    </source>
</evidence>
<dbReference type="HAMAP" id="MF_00379">
    <property type="entry name" value="GTPase_MnmE"/>
    <property type="match status" value="1"/>
</dbReference>
<feature type="binding site" evidence="10">
    <location>
        <position position="253"/>
    </location>
    <ligand>
        <name>K(+)</name>
        <dbReference type="ChEBI" id="CHEBI:29103"/>
    </ligand>
</feature>
<dbReference type="PANTHER" id="PTHR42714:SF2">
    <property type="entry name" value="TRNA MODIFICATION GTPASE GTPBP3, MITOCHONDRIAL"/>
    <property type="match status" value="1"/>
</dbReference>
<keyword evidence="8 10" id="KW-0630">Potassium</keyword>
<dbReference type="EMBL" id="CP020771">
    <property type="protein sequence ID" value="ARI83815.1"/>
    <property type="molecule type" value="Genomic_DNA"/>
</dbReference>
<dbReference type="GO" id="GO:0046872">
    <property type="term" value="F:metal ion binding"/>
    <property type="evidence" value="ECO:0007669"/>
    <property type="project" value="UniProtKB-KW"/>
</dbReference>
<comment type="function">
    <text evidence="10">Exhibits a very high intrinsic GTPase hydrolysis rate. Involved in the addition of a carboxymethylaminomethyl (cmnm) group at the wobble position (U34) of certain tRNAs, forming tRNA-cmnm(5)s(2)U34.</text>
</comment>
<dbReference type="GO" id="GO:0042802">
    <property type="term" value="F:identical protein binding"/>
    <property type="evidence" value="ECO:0007669"/>
    <property type="project" value="UniProtKB-ARBA"/>
</dbReference>
<feature type="binding site" evidence="10">
    <location>
        <position position="251"/>
    </location>
    <ligand>
        <name>K(+)</name>
        <dbReference type="ChEBI" id="CHEBI:29103"/>
    </ligand>
</feature>
<keyword evidence="5 10" id="KW-0547">Nucleotide-binding</keyword>
<sequence>MLNTGDTIAAIATAIVPEQGSIGIVRLSGSEAVAIARRLFHTRNRQKWQSHRLLYGYIRHPQSQAIIDEALLLLMLAPRSFTREDVVEFHCHGGIMPVQQVLQLCLENGARLAQAGEFSLRAFLNGRIDLTQAESVVDLVGARSPQAAQFALAGLQGKLAQPIRHLRATCLDILAEIEARIDFEEDLPLLDHEAVLSSIEQVFCQVNLILATAERGELLRSGLKVAIVGRPNVGKSSLLNAWSRSDRAIVTDLPGTTRDIVESQLVVAGIPVQVLDTAGIRSASDRVEQIGVERSRQTAQSADLVLLTVSAESGWTEEDEEIYRSVSDRRLILVINKIDLVNPETVIYPAEIERVVKISAVQNQGIEDLEKTIINAVQNQELQAANLDLAINQRQAAALTRAKIALEQVKKTIDQDLPFDFWSIDLRTAIQALGEITGEEVTESVLDRIFSRFCIGK</sequence>
<comment type="cofactor">
    <cofactor evidence="10">
        <name>K(+)</name>
        <dbReference type="ChEBI" id="CHEBI:29103"/>
    </cofactor>
    <text evidence="10">Binds 1 potassium ion per subunit.</text>
</comment>
<dbReference type="InterPro" id="IPR027266">
    <property type="entry name" value="TrmE/GcvT-like"/>
</dbReference>
<dbReference type="NCBIfam" id="TIGR00231">
    <property type="entry name" value="small_GTP"/>
    <property type="match status" value="1"/>
</dbReference>
<keyword evidence="14" id="KW-1185">Reference proteome</keyword>
<feature type="binding site" evidence="10">
    <location>
        <position position="256"/>
    </location>
    <ligand>
        <name>K(+)</name>
        <dbReference type="ChEBI" id="CHEBI:29103"/>
    </ligand>
</feature>
<keyword evidence="6 10" id="KW-0378">Hydrolase</keyword>
<evidence type="ECO:0000256" key="2">
    <source>
        <dbReference type="ARBA" id="ARBA00022490"/>
    </source>
</evidence>
<feature type="binding site" evidence="10">
    <location>
        <begin position="251"/>
        <end position="257"/>
    </location>
    <ligand>
        <name>GTP</name>
        <dbReference type="ChEBI" id="CHEBI:37565"/>
    </ligand>
</feature>
<evidence type="ECO:0000259" key="12">
    <source>
        <dbReference type="PROSITE" id="PS51709"/>
    </source>
</evidence>
<dbReference type="Pfam" id="PF01926">
    <property type="entry name" value="MMR_HSR1"/>
    <property type="match status" value="1"/>
</dbReference>
<feature type="domain" description="TrmE-type G" evidence="12">
    <location>
        <begin position="222"/>
        <end position="378"/>
    </location>
</feature>
<name>A0AB33C346_MICA7</name>
<dbReference type="InterPro" id="IPR018948">
    <property type="entry name" value="GTP-bd_TrmE_N"/>
</dbReference>
<dbReference type="Pfam" id="PF12631">
    <property type="entry name" value="MnmE_helical"/>
    <property type="match status" value="1"/>
</dbReference>
<dbReference type="FunFam" id="3.40.50.300:FF:000494">
    <property type="entry name" value="tRNA modification GTPase MnmE"/>
    <property type="match status" value="1"/>
</dbReference>
<feature type="binding site" evidence="10">
    <location>
        <begin position="276"/>
        <end position="279"/>
    </location>
    <ligand>
        <name>GTP</name>
        <dbReference type="ChEBI" id="CHEBI:37565"/>
    </ligand>
</feature>
<feature type="binding site" evidence="10">
    <location>
        <position position="257"/>
    </location>
    <ligand>
        <name>Mg(2+)</name>
        <dbReference type="ChEBI" id="CHEBI:18420"/>
    </ligand>
</feature>
<dbReference type="InterPro" id="IPR004520">
    <property type="entry name" value="GTPase_MnmE"/>
</dbReference>
<evidence type="ECO:0000313" key="14">
    <source>
        <dbReference type="Proteomes" id="UP000192439"/>
    </source>
</evidence>
<dbReference type="NCBIfam" id="NF003661">
    <property type="entry name" value="PRK05291.1-3"/>
    <property type="match status" value="1"/>
</dbReference>
<evidence type="ECO:0000256" key="11">
    <source>
        <dbReference type="RuleBase" id="RU003313"/>
    </source>
</evidence>
<feature type="binding site" evidence="10">
    <location>
        <position position="127"/>
    </location>
    <ligand>
        <name>(6S)-5-formyl-5,6,7,8-tetrahydrofolate</name>
        <dbReference type="ChEBI" id="CHEBI:57457"/>
    </ligand>
</feature>
<dbReference type="InterPro" id="IPR025867">
    <property type="entry name" value="MnmE_helical"/>
</dbReference>
<dbReference type="GO" id="GO:0030488">
    <property type="term" value="P:tRNA methylation"/>
    <property type="evidence" value="ECO:0007669"/>
    <property type="project" value="TreeGrafter"/>
</dbReference>
<dbReference type="Gene3D" id="1.20.120.430">
    <property type="entry name" value="tRNA modification GTPase MnmE domain 2"/>
    <property type="match status" value="1"/>
</dbReference>
<gene>
    <name evidence="10 13" type="primary">trmE</name>
    <name evidence="10" type="synonym">mnmE</name>
    <name evidence="13" type="ORF">BH695_4536</name>
</gene>
<dbReference type="RefSeq" id="WP_002744169.1">
    <property type="nucleotide sequence ID" value="NZ_CP020771.1"/>
</dbReference>
<dbReference type="GO" id="GO:0005829">
    <property type="term" value="C:cytosol"/>
    <property type="evidence" value="ECO:0007669"/>
    <property type="project" value="TreeGrafter"/>
</dbReference>
<accession>A0AB33C346</accession>
<dbReference type="PANTHER" id="PTHR42714">
    <property type="entry name" value="TRNA MODIFICATION GTPASE GTPBP3"/>
    <property type="match status" value="1"/>
</dbReference>
<evidence type="ECO:0000256" key="3">
    <source>
        <dbReference type="ARBA" id="ARBA00022694"/>
    </source>
</evidence>